<evidence type="ECO:0000256" key="3">
    <source>
        <dbReference type="ARBA" id="ARBA00022801"/>
    </source>
</evidence>
<dbReference type="InterPro" id="IPR036034">
    <property type="entry name" value="PDZ_sf"/>
</dbReference>
<evidence type="ECO:0000256" key="1">
    <source>
        <dbReference type="ARBA" id="ARBA00010541"/>
    </source>
</evidence>
<feature type="region of interest" description="Disordered" evidence="4">
    <location>
        <begin position="1"/>
        <end position="95"/>
    </location>
</feature>
<proteinExistence type="inferred from homology"/>
<dbReference type="SMART" id="SM00228">
    <property type="entry name" value="PDZ"/>
    <property type="match status" value="1"/>
</dbReference>
<dbReference type="Gene3D" id="2.40.10.10">
    <property type="entry name" value="Trypsin-like serine proteases"/>
    <property type="match status" value="2"/>
</dbReference>
<keyword evidence="5" id="KW-0812">Transmembrane</keyword>
<feature type="region of interest" description="Disordered" evidence="4">
    <location>
        <begin position="134"/>
        <end position="162"/>
    </location>
</feature>
<dbReference type="PRINTS" id="PR00834">
    <property type="entry name" value="PROTEASES2C"/>
</dbReference>
<accession>A0ABT2LXZ6</accession>
<dbReference type="InterPro" id="IPR043504">
    <property type="entry name" value="Peptidase_S1_PA_chymotrypsin"/>
</dbReference>
<comment type="caution">
    <text evidence="7">The sequence shown here is derived from an EMBL/GenBank/DDBJ whole genome shotgun (WGS) entry which is preliminary data.</text>
</comment>
<feature type="transmembrane region" description="Helical" evidence="5">
    <location>
        <begin position="104"/>
        <end position="124"/>
    </location>
</feature>
<organism evidence="7 8">
    <name type="scientific">Eubacterium album</name>
    <dbReference type="NCBI Taxonomy" id="2978477"/>
    <lineage>
        <taxon>Bacteria</taxon>
        <taxon>Bacillati</taxon>
        <taxon>Bacillota</taxon>
        <taxon>Clostridia</taxon>
        <taxon>Eubacteriales</taxon>
        <taxon>Eubacteriaceae</taxon>
        <taxon>Eubacterium</taxon>
    </lineage>
</organism>
<keyword evidence="5" id="KW-0472">Membrane</keyword>
<evidence type="ECO:0000313" key="8">
    <source>
        <dbReference type="Proteomes" id="UP001431199"/>
    </source>
</evidence>
<dbReference type="Gene3D" id="2.30.42.10">
    <property type="match status" value="1"/>
</dbReference>
<dbReference type="Pfam" id="PF13365">
    <property type="entry name" value="Trypsin_2"/>
    <property type="match status" value="1"/>
</dbReference>
<evidence type="ECO:0000256" key="5">
    <source>
        <dbReference type="SAM" id="Phobius"/>
    </source>
</evidence>
<dbReference type="PANTHER" id="PTHR22939:SF129">
    <property type="entry name" value="SERINE PROTEASE HTRA2, MITOCHONDRIAL"/>
    <property type="match status" value="1"/>
</dbReference>
<feature type="domain" description="PDZ" evidence="6">
    <location>
        <begin position="422"/>
        <end position="511"/>
    </location>
</feature>
<dbReference type="RefSeq" id="WP_260978396.1">
    <property type="nucleotide sequence ID" value="NZ_JAODBU010000003.1"/>
</dbReference>
<feature type="compositionally biased region" description="Low complexity" evidence="4">
    <location>
        <begin position="14"/>
        <end position="93"/>
    </location>
</feature>
<dbReference type="InterPro" id="IPR001478">
    <property type="entry name" value="PDZ"/>
</dbReference>
<reference evidence="7" key="1">
    <citation type="submission" date="2022-09" db="EMBL/GenBank/DDBJ databases">
        <title>Eubacterium sp. LFL-14 isolated from human feces.</title>
        <authorList>
            <person name="Liu F."/>
        </authorList>
    </citation>
    <scope>NUCLEOTIDE SEQUENCE</scope>
    <source>
        <strain evidence="7">LFL-14</strain>
    </source>
</reference>
<evidence type="ECO:0000256" key="2">
    <source>
        <dbReference type="ARBA" id="ARBA00022670"/>
    </source>
</evidence>
<sequence>MYDEENNVNSNQTEETVNDNQNSNNETNGNVNGNSEQSDSYYNSGNTNNNGQGSYYNSGNNSYYNQSNNSNNGYDNSNSGYNNYNNGYNNYNDNNKKPKKNKTAILISCIAGVVVVLAVGVSLITSSIAGKGNNTNNILSSDNSSKKTTTADNKDIPSVGSTDVIEDTNSGSDGKVVITDVSDVVSDVMNSVVAITNTTLVQSNYYDNFSYFYGYGFGNNDGNNNGQSYEEQSAGSGIIVEQTDTELLVVTNNHVVEGADSLSIQFVDGESVEGSVKGTDTKADVAVVAIKLSDIKESTLKTIKKATLGNSDEVTVGEGVIAIGNALGYGQSVTSGIISAKDREVTFDNNNTMKLLQTDAAINGGNSGGALINAKGEVIGINVAKYSSSSTSSSASVEGMGFAIPISSVTDIINNLEQRETRSKVSSDEKGYLGIQGYSVTSDAVEQYSMPEGVYVYAVTDGAAAAKAGIVATDVIVGFDGQTVNSMDDLQSILEYYKAGETVTVKVAYRDGRDYKEKDVSLTLSSSSEAGANEQTTK</sequence>
<feature type="compositionally biased region" description="Polar residues" evidence="4">
    <location>
        <begin position="134"/>
        <end position="151"/>
    </location>
</feature>
<evidence type="ECO:0000256" key="4">
    <source>
        <dbReference type="SAM" id="MobiDB-lite"/>
    </source>
</evidence>
<comment type="similarity">
    <text evidence="1">Belongs to the peptidase S1C family.</text>
</comment>
<evidence type="ECO:0000259" key="6">
    <source>
        <dbReference type="PROSITE" id="PS50106"/>
    </source>
</evidence>
<keyword evidence="3" id="KW-0378">Hydrolase</keyword>
<dbReference type="Proteomes" id="UP001431199">
    <property type="component" value="Unassembled WGS sequence"/>
</dbReference>
<name>A0ABT2LXZ6_9FIRM</name>
<keyword evidence="5" id="KW-1133">Transmembrane helix</keyword>
<dbReference type="PROSITE" id="PS50106">
    <property type="entry name" value="PDZ"/>
    <property type="match status" value="1"/>
</dbReference>
<dbReference type="InterPro" id="IPR001940">
    <property type="entry name" value="Peptidase_S1C"/>
</dbReference>
<gene>
    <name evidence="7" type="ORF">N5B56_03480</name>
</gene>
<dbReference type="InterPro" id="IPR009003">
    <property type="entry name" value="Peptidase_S1_PA"/>
</dbReference>
<dbReference type="EMBL" id="JAODBU010000003">
    <property type="protein sequence ID" value="MCT7398149.1"/>
    <property type="molecule type" value="Genomic_DNA"/>
</dbReference>
<dbReference type="SUPFAM" id="SSF50494">
    <property type="entry name" value="Trypsin-like serine proteases"/>
    <property type="match status" value="1"/>
</dbReference>
<keyword evidence="2" id="KW-0645">Protease</keyword>
<keyword evidence="8" id="KW-1185">Reference proteome</keyword>
<evidence type="ECO:0000313" key="7">
    <source>
        <dbReference type="EMBL" id="MCT7398149.1"/>
    </source>
</evidence>
<dbReference type="Pfam" id="PF13180">
    <property type="entry name" value="PDZ_2"/>
    <property type="match status" value="1"/>
</dbReference>
<protein>
    <submittedName>
        <fullName evidence="7">Trypsin-like peptidase domain-containing protein</fullName>
    </submittedName>
</protein>
<dbReference type="SUPFAM" id="SSF50156">
    <property type="entry name" value="PDZ domain-like"/>
    <property type="match status" value="1"/>
</dbReference>
<dbReference type="PANTHER" id="PTHR22939">
    <property type="entry name" value="SERINE PROTEASE FAMILY S1C HTRA-RELATED"/>
    <property type="match status" value="1"/>
</dbReference>